<evidence type="ECO:0000256" key="3">
    <source>
        <dbReference type="ARBA" id="ARBA00022989"/>
    </source>
</evidence>
<feature type="transmembrane region" description="Helical" evidence="7">
    <location>
        <begin position="12"/>
        <end position="31"/>
    </location>
</feature>
<dbReference type="InterPro" id="IPR052337">
    <property type="entry name" value="SAT4-like"/>
</dbReference>
<dbReference type="Pfam" id="PF20684">
    <property type="entry name" value="Fung_rhodopsin"/>
    <property type="match status" value="1"/>
</dbReference>
<keyword evidence="4 7" id="KW-0472">Membrane</keyword>
<evidence type="ECO:0000256" key="7">
    <source>
        <dbReference type="SAM" id="Phobius"/>
    </source>
</evidence>
<feature type="transmembrane region" description="Helical" evidence="7">
    <location>
        <begin position="203"/>
        <end position="223"/>
    </location>
</feature>
<feature type="transmembrane region" description="Helical" evidence="7">
    <location>
        <begin position="165"/>
        <end position="191"/>
    </location>
</feature>
<evidence type="ECO:0000256" key="1">
    <source>
        <dbReference type="ARBA" id="ARBA00004141"/>
    </source>
</evidence>
<evidence type="ECO:0000313" key="10">
    <source>
        <dbReference type="Proteomes" id="UP000250140"/>
    </source>
</evidence>
<feature type="transmembrane region" description="Helical" evidence="7">
    <location>
        <begin position="92"/>
        <end position="110"/>
    </location>
</feature>
<comment type="similarity">
    <text evidence="5">Belongs to the SAT4 family.</text>
</comment>
<reference evidence="9 10" key="1">
    <citation type="journal article" date="2016" name="Nat. Commun.">
        <title>Ectomycorrhizal ecology is imprinted in the genome of the dominant symbiotic fungus Cenococcum geophilum.</title>
        <authorList>
            <consortium name="DOE Joint Genome Institute"/>
            <person name="Peter M."/>
            <person name="Kohler A."/>
            <person name="Ohm R.A."/>
            <person name="Kuo A."/>
            <person name="Krutzmann J."/>
            <person name="Morin E."/>
            <person name="Arend M."/>
            <person name="Barry K.W."/>
            <person name="Binder M."/>
            <person name="Choi C."/>
            <person name="Clum A."/>
            <person name="Copeland A."/>
            <person name="Grisel N."/>
            <person name="Haridas S."/>
            <person name="Kipfer T."/>
            <person name="LaButti K."/>
            <person name="Lindquist E."/>
            <person name="Lipzen A."/>
            <person name="Maire R."/>
            <person name="Meier B."/>
            <person name="Mihaltcheva S."/>
            <person name="Molinier V."/>
            <person name="Murat C."/>
            <person name="Poggeler S."/>
            <person name="Quandt C.A."/>
            <person name="Sperisen C."/>
            <person name="Tritt A."/>
            <person name="Tisserant E."/>
            <person name="Crous P.W."/>
            <person name="Henrissat B."/>
            <person name="Nehls U."/>
            <person name="Egli S."/>
            <person name="Spatafora J.W."/>
            <person name="Grigoriev I.V."/>
            <person name="Martin F.M."/>
        </authorList>
    </citation>
    <scope>NUCLEOTIDE SEQUENCE [LARGE SCALE GENOMIC DNA]</scope>
    <source>
        <strain evidence="9 10">CBS 207.34</strain>
    </source>
</reference>
<dbReference type="EMBL" id="KV750131">
    <property type="protein sequence ID" value="OCL06105.1"/>
    <property type="molecule type" value="Genomic_DNA"/>
</dbReference>
<evidence type="ECO:0000256" key="6">
    <source>
        <dbReference type="SAM" id="MobiDB-lite"/>
    </source>
</evidence>
<organism evidence="9 10">
    <name type="scientific">Glonium stellatum</name>
    <dbReference type="NCBI Taxonomy" id="574774"/>
    <lineage>
        <taxon>Eukaryota</taxon>
        <taxon>Fungi</taxon>
        <taxon>Dikarya</taxon>
        <taxon>Ascomycota</taxon>
        <taxon>Pezizomycotina</taxon>
        <taxon>Dothideomycetes</taxon>
        <taxon>Pleosporomycetidae</taxon>
        <taxon>Gloniales</taxon>
        <taxon>Gloniaceae</taxon>
        <taxon>Glonium</taxon>
    </lineage>
</organism>
<gene>
    <name evidence="9" type="ORF">AOQ84DRAFT_366094</name>
</gene>
<keyword evidence="2 7" id="KW-0812">Transmembrane</keyword>
<dbReference type="InterPro" id="IPR049326">
    <property type="entry name" value="Rhodopsin_dom_fungi"/>
</dbReference>
<name>A0A8E2EWW9_9PEZI</name>
<feature type="compositionally biased region" description="Basic and acidic residues" evidence="6">
    <location>
        <begin position="349"/>
        <end position="359"/>
    </location>
</feature>
<protein>
    <recommendedName>
        <fullName evidence="8">Rhodopsin domain-containing protein</fullName>
    </recommendedName>
</protein>
<accession>A0A8E2EWW9</accession>
<comment type="subcellular location">
    <subcellularLocation>
        <location evidence="1">Membrane</location>
        <topology evidence="1">Multi-pass membrane protein</topology>
    </subcellularLocation>
</comment>
<evidence type="ECO:0000256" key="4">
    <source>
        <dbReference type="ARBA" id="ARBA00023136"/>
    </source>
</evidence>
<proteinExistence type="inferred from homology"/>
<keyword evidence="10" id="KW-1185">Reference proteome</keyword>
<feature type="compositionally biased region" description="Gly residues" evidence="6">
    <location>
        <begin position="360"/>
        <end position="369"/>
    </location>
</feature>
<sequence length="369" mass="40866">MAFEDLQPTAYGVATVMFILGTVSIFLRLYCRSVILKTFGWDDVMAVFLLLVNTTQQAILYIFLHYGCGIHITLLSAYQIESIVKWLFIEEIFYMFTHWTIKQAFLLFYLRLSPQKNFRRMVLGTMVLNTAFTAINWMLAFLQCIPFDAILHAAAHPGAKCINKLVLLIVPSILNIITDMIILILPISTVWSLQMSIRRKIGVLAVIGFGASAVLISALRLIILYELYISPDLSYVLGKMVIVAALEVEFAVMAVNLPSVKALWNQITGGSSSGSGAASGYSGAYKLSSMERKRDGQYKQSSKVSGGRSGNRGSVTMLEQGVMSNESEEELFRQQGIKVTTNVAVTMGDKGESDTESGRRGYGGYQHAR</sequence>
<keyword evidence="3 7" id="KW-1133">Transmembrane helix</keyword>
<evidence type="ECO:0000256" key="5">
    <source>
        <dbReference type="ARBA" id="ARBA00038359"/>
    </source>
</evidence>
<evidence type="ECO:0000313" key="9">
    <source>
        <dbReference type="EMBL" id="OCL06105.1"/>
    </source>
</evidence>
<feature type="transmembrane region" description="Helical" evidence="7">
    <location>
        <begin position="122"/>
        <end position="145"/>
    </location>
</feature>
<dbReference type="PANTHER" id="PTHR33048">
    <property type="entry name" value="PTH11-LIKE INTEGRAL MEMBRANE PROTEIN (AFU_ORTHOLOGUE AFUA_5G11245)"/>
    <property type="match status" value="1"/>
</dbReference>
<evidence type="ECO:0000256" key="2">
    <source>
        <dbReference type="ARBA" id="ARBA00022692"/>
    </source>
</evidence>
<dbReference type="OrthoDB" id="5329176at2759"/>
<feature type="region of interest" description="Disordered" evidence="6">
    <location>
        <begin position="346"/>
        <end position="369"/>
    </location>
</feature>
<dbReference type="AlphaFoldDB" id="A0A8E2EWW9"/>
<feature type="compositionally biased region" description="Low complexity" evidence="6">
    <location>
        <begin position="301"/>
        <end position="314"/>
    </location>
</feature>
<evidence type="ECO:0000259" key="8">
    <source>
        <dbReference type="Pfam" id="PF20684"/>
    </source>
</evidence>
<dbReference type="GO" id="GO:0016020">
    <property type="term" value="C:membrane"/>
    <property type="evidence" value="ECO:0007669"/>
    <property type="project" value="UniProtKB-SubCell"/>
</dbReference>
<dbReference type="PANTHER" id="PTHR33048:SF47">
    <property type="entry name" value="INTEGRAL MEMBRANE PROTEIN-RELATED"/>
    <property type="match status" value="1"/>
</dbReference>
<feature type="domain" description="Rhodopsin" evidence="8">
    <location>
        <begin position="27"/>
        <end position="264"/>
    </location>
</feature>
<feature type="region of interest" description="Disordered" evidence="6">
    <location>
        <begin position="292"/>
        <end position="314"/>
    </location>
</feature>
<feature type="transmembrane region" description="Helical" evidence="7">
    <location>
        <begin position="235"/>
        <end position="257"/>
    </location>
</feature>
<dbReference type="Proteomes" id="UP000250140">
    <property type="component" value="Unassembled WGS sequence"/>
</dbReference>